<evidence type="ECO:0000259" key="2">
    <source>
        <dbReference type="Pfam" id="PF10988"/>
    </source>
</evidence>
<feature type="domain" description="Putative auto-transporter adhesin head GIN" evidence="2">
    <location>
        <begin position="47"/>
        <end position="226"/>
    </location>
</feature>
<sequence length="242" mass="25280">MATLIRIIVTSILSLLFLSCNFNMNWNSGVKGNGNVVMETRTINQSFSKIKASEGLNVYVTQGNSENITVEADENLQALILTEVNDGVLKIHCKEQIGRASSKKINVTFKSISAITSTSGSSVHATNTITSDKLVLKSSSGSTMKVQVETNDLFCDSSSGSSLKVSGETISLTAEASSGSNIKAGDLKAESSEVSASSGANLTVNTSKALIAKASSGASVKYYGNPEMLDTDKSSGGSVSKR</sequence>
<dbReference type="Gene3D" id="2.160.20.120">
    <property type="match status" value="1"/>
</dbReference>
<dbReference type="RefSeq" id="WP_105473504.1">
    <property type="nucleotide sequence ID" value="NZ_PVEO01000004.1"/>
</dbReference>
<evidence type="ECO:0000256" key="1">
    <source>
        <dbReference type="SAM" id="MobiDB-lite"/>
    </source>
</evidence>
<accession>A0A362X010</accession>
<evidence type="ECO:0000313" key="3">
    <source>
        <dbReference type="EMBL" id="PQV48879.1"/>
    </source>
</evidence>
<dbReference type="PROSITE" id="PS51257">
    <property type="entry name" value="PROKAR_LIPOPROTEIN"/>
    <property type="match status" value="1"/>
</dbReference>
<feature type="region of interest" description="Disordered" evidence="1">
    <location>
        <begin position="221"/>
        <end position="242"/>
    </location>
</feature>
<dbReference type="Pfam" id="PF10988">
    <property type="entry name" value="DUF2807"/>
    <property type="match status" value="1"/>
</dbReference>
<evidence type="ECO:0000313" key="4">
    <source>
        <dbReference type="Proteomes" id="UP000251545"/>
    </source>
</evidence>
<protein>
    <submittedName>
        <fullName evidence="3">Putative autotransporter adhesin-like protein</fullName>
    </submittedName>
</protein>
<proteinExistence type="predicted"/>
<name>A0A362X010_9FLAO</name>
<dbReference type="AlphaFoldDB" id="A0A362X010"/>
<reference evidence="3 4" key="1">
    <citation type="submission" date="2018-02" db="EMBL/GenBank/DDBJ databases">
        <title>Genomic Encyclopedia of Archaeal and Bacterial Type Strains, Phase II (KMG-II): from individual species to whole genera.</title>
        <authorList>
            <person name="Goeker M."/>
        </authorList>
    </citation>
    <scope>NUCLEOTIDE SEQUENCE [LARGE SCALE GENOMIC DNA]</scope>
    <source>
        <strain evidence="3 4">DSM 21165</strain>
    </source>
</reference>
<comment type="caution">
    <text evidence="3">The sequence shown here is derived from an EMBL/GenBank/DDBJ whole genome shotgun (WGS) entry which is preliminary data.</text>
</comment>
<dbReference type="EMBL" id="PVEO01000004">
    <property type="protein sequence ID" value="PQV48879.1"/>
    <property type="molecule type" value="Genomic_DNA"/>
</dbReference>
<dbReference type="InterPro" id="IPR021255">
    <property type="entry name" value="DUF2807"/>
</dbReference>
<dbReference type="Proteomes" id="UP000251545">
    <property type="component" value="Unassembled WGS sequence"/>
</dbReference>
<organism evidence="3 4">
    <name type="scientific">Jejuia pallidilutea</name>
    <dbReference type="NCBI Taxonomy" id="504487"/>
    <lineage>
        <taxon>Bacteria</taxon>
        <taxon>Pseudomonadati</taxon>
        <taxon>Bacteroidota</taxon>
        <taxon>Flavobacteriia</taxon>
        <taxon>Flavobacteriales</taxon>
        <taxon>Flavobacteriaceae</taxon>
        <taxon>Jejuia</taxon>
    </lineage>
</organism>
<gene>
    <name evidence="3" type="ORF">CLV33_10484</name>
</gene>